<evidence type="ECO:0000313" key="2">
    <source>
        <dbReference type="EMBL" id="KAF4461996.1"/>
    </source>
</evidence>
<dbReference type="AlphaFoldDB" id="A0A8H4L4N3"/>
<keyword evidence="3" id="KW-1185">Reference proteome</keyword>
<protein>
    <submittedName>
        <fullName evidence="2">Uncharacterized protein</fullName>
    </submittedName>
</protein>
<reference evidence="2 3" key="1">
    <citation type="submission" date="2020-01" db="EMBL/GenBank/DDBJ databases">
        <title>Identification and distribution of gene clusters putatively required for synthesis of sphingolipid metabolism inhibitors in phylogenetically diverse species of the filamentous fungus Fusarium.</title>
        <authorList>
            <person name="Kim H.-S."/>
            <person name="Busman M."/>
            <person name="Brown D.W."/>
            <person name="Divon H."/>
            <person name="Uhlig S."/>
            <person name="Proctor R.H."/>
        </authorList>
    </citation>
    <scope>NUCLEOTIDE SEQUENCE [LARGE SCALE GENOMIC DNA]</scope>
    <source>
        <strain evidence="2 3">NRRL 20459</strain>
    </source>
</reference>
<dbReference type="EMBL" id="JAADYS010001608">
    <property type="protein sequence ID" value="KAF4461996.1"/>
    <property type="molecule type" value="Genomic_DNA"/>
</dbReference>
<organism evidence="2 3">
    <name type="scientific">Fusarium albosuccineum</name>
    <dbReference type="NCBI Taxonomy" id="1237068"/>
    <lineage>
        <taxon>Eukaryota</taxon>
        <taxon>Fungi</taxon>
        <taxon>Dikarya</taxon>
        <taxon>Ascomycota</taxon>
        <taxon>Pezizomycotina</taxon>
        <taxon>Sordariomycetes</taxon>
        <taxon>Hypocreomycetidae</taxon>
        <taxon>Hypocreales</taxon>
        <taxon>Nectriaceae</taxon>
        <taxon>Fusarium</taxon>
        <taxon>Fusarium decemcellulare species complex</taxon>
    </lineage>
</organism>
<evidence type="ECO:0000256" key="1">
    <source>
        <dbReference type="SAM" id="MobiDB-lite"/>
    </source>
</evidence>
<name>A0A8H4L4N3_9HYPO</name>
<evidence type="ECO:0000313" key="3">
    <source>
        <dbReference type="Proteomes" id="UP000554235"/>
    </source>
</evidence>
<gene>
    <name evidence="2" type="ORF">FALBO_11203</name>
</gene>
<dbReference type="Proteomes" id="UP000554235">
    <property type="component" value="Unassembled WGS sequence"/>
</dbReference>
<accession>A0A8H4L4N3</accession>
<feature type="compositionally biased region" description="Polar residues" evidence="1">
    <location>
        <begin position="100"/>
        <end position="113"/>
    </location>
</feature>
<feature type="region of interest" description="Disordered" evidence="1">
    <location>
        <begin position="89"/>
        <end position="113"/>
    </location>
</feature>
<proteinExistence type="predicted"/>
<sequence length="113" mass="11887">MPLPTSPSTENALRLNRLVVSVLVARLRTTTASLCLAACERFATNFLAVVAMGRALASLKDVGASRLFLEVETAVFKQSLRITRFASSSFPSASAAPGSTLPNASSTAVLFEP</sequence>
<comment type="caution">
    <text evidence="2">The sequence shown here is derived from an EMBL/GenBank/DDBJ whole genome shotgun (WGS) entry which is preliminary data.</text>
</comment>